<dbReference type="Gene3D" id="1.10.101.10">
    <property type="entry name" value="PGBD-like superfamily/PGBD"/>
    <property type="match status" value="1"/>
</dbReference>
<dbReference type="InterPro" id="IPR036366">
    <property type="entry name" value="PGBDSf"/>
</dbReference>
<reference evidence="4" key="1">
    <citation type="journal article" date="2020" name="Syst. Appl. Microbiol.">
        <title>Streptomyces alkaliterrae sp. nov., isolated from an alkaline soil, and emended descriptions of Streptomyces alkaliphilus, Streptomyces calidiresistens and Streptomyces durbertensis.</title>
        <authorList>
            <person name="Swiecimska M."/>
            <person name="Golinska P."/>
            <person name="Nouioui I."/>
            <person name="Wypij M."/>
            <person name="Rai M."/>
            <person name="Sangal V."/>
            <person name="Goodfellow M."/>
        </authorList>
    </citation>
    <scope>NUCLEOTIDE SEQUENCE [LARGE SCALE GENOMIC DNA]</scope>
    <source>
        <strain evidence="4">DSM 104538</strain>
    </source>
</reference>
<proteinExistence type="predicted"/>
<evidence type="ECO:0000313" key="4">
    <source>
        <dbReference type="Proteomes" id="UP000766698"/>
    </source>
</evidence>
<evidence type="ECO:0000259" key="2">
    <source>
        <dbReference type="Pfam" id="PF01471"/>
    </source>
</evidence>
<feature type="chain" id="PRO_5046461400" evidence="1">
    <location>
        <begin position="31"/>
        <end position="140"/>
    </location>
</feature>
<gene>
    <name evidence="3" type="ORF">GL263_09435</name>
</gene>
<dbReference type="RefSeq" id="WP_182855147.1">
    <property type="nucleotide sequence ID" value="NZ_WMLF01000099.1"/>
</dbReference>
<dbReference type="SUPFAM" id="SSF47090">
    <property type="entry name" value="PGBD-like"/>
    <property type="match status" value="1"/>
</dbReference>
<dbReference type="Pfam" id="PF01471">
    <property type="entry name" value="PG_binding_1"/>
    <property type="match status" value="1"/>
</dbReference>
<feature type="domain" description="Peptidoglycan binding-like" evidence="2">
    <location>
        <begin position="67"/>
        <end position="121"/>
    </location>
</feature>
<evidence type="ECO:0000256" key="1">
    <source>
        <dbReference type="SAM" id="SignalP"/>
    </source>
</evidence>
<keyword evidence="4" id="KW-1185">Reference proteome</keyword>
<dbReference type="EMBL" id="WMLF01000099">
    <property type="protein sequence ID" value="MBB1243779.1"/>
    <property type="molecule type" value="Genomic_DNA"/>
</dbReference>
<name>A0ABR6EGZ6_9ACTN</name>
<dbReference type="Proteomes" id="UP000766698">
    <property type="component" value="Unassembled WGS sequence"/>
</dbReference>
<accession>A0ABR6EGZ6</accession>
<comment type="caution">
    <text evidence="3">The sequence shown here is derived from an EMBL/GenBank/DDBJ whole genome shotgun (WGS) entry which is preliminary data.</text>
</comment>
<organism evidence="3 4">
    <name type="scientific">Streptomyces durbertensis</name>
    <dbReference type="NCBI Taxonomy" id="2448886"/>
    <lineage>
        <taxon>Bacteria</taxon>
        <taxon>Bacillati</taxon>
        <taxon>Actinomycetota</taxon>
        <taxon>Actinomycetes</taxon>
        <taxon>Kitasatosporales</taxon>
        <taxon>Streptomycetaceae</taxon>
        <taxon>Streptomyces</taxon>
    </lineage>
</organism>
<dbReference type="InterPro" id="IPR002477">
    <property type="entry name" value="Peptidoglycan-bd-like"/>
</dbReference>
<dbReference type="InterPro" id="IPR036365">
    <property type="entry name" value="PGBD-like_sf"/>
</dbReference>
<protein>
    <submittedName>
        <fullName evidence="3">Peptidoglycan-binding protein</fullName>
    </submittedName>
</protein>
<feature type="signal peptide" evidence="1">
    <location>
        <begin position="1"/>
        <end position="30"/>
    </location>
</feature>
<keyword evidence="1" id="KW-0732">Signal</keyword>
<sequence length="140" mass="14793">MRSLRIFAATAATMLASATLTIAAAPTAAAATTCSERDYLNIKGGYRAAIPATSSYSYNCILREGNRGPAVKALQDSLAICNYGKIERDGIFGPKTTAALKKAQSAAKVSADGVYGPKTRDSIKWAWINKSNVKCGVMPR</sequence>
<evidence type="ECO:0000313" key="3">
    <source>
        <dbReference type="EMBL" id="MBB1243779.1"/>
    </source>
</evidence>